<proteinExistence type="inferred from homology"/>
<dbReference type="Pfam" id="PF09186">
    <property type="entry name" value="DUF1949"/>
    <property type="match status" value="1"/>
</dbReference>
<evidence type="ECO:0000259" key="2">
    <source>
        <dbReference type="Pfam" id="PF01205"/>
    </source>
</evidence>
<organism evidence="5 6">
    <name type="scientific">Malaciobacter molluscorum LMG 25693</name>
    <dbReference type="NCBI Taxonomy" id="870501"/>
    <lineage>
        <taxon>Bacteria</taxon>
        <taxon>Pseudomonadati</taxon>
        <taxon>Campylobacterota</taxon>
        <taxon>Epsilonproteobacteria</taxon>
        <taxon>Campylobacterales</taxon>
        <taxon>Arcobacteraceae</taxon>
        <taxon>Malaciobacter</taxon>
    </lineage>
</organism>
<dbReference type="Proteomes" id="UP000221222">
    <property type="component" value="Unassembled WGS sequence"/>
</dbReference>
<sequence length="190" mass="21990">MNFVKENFSSIFEEKKSKFIAYLFPISKFDDVMKSLKEEHPKARHHVYAYRYLNEFDQIVENSSDDGEPKGTSGKPSLNVLSGHDLINTAVIIVRYFGGVKLGTGGLVRAYSDAVNKVIDTATLFKYEKLLFKTIICEYSELSKIEYDLQQLDIQIKNKFFSQHVLLELESTKEKFQKLNEILPRHIKIK</sequence>
<dbReference type="SUPFAM" id="SSF54980">
    <property type="entry name" value="EF-G C-terminal domain-like"/>
    <property type="match status" value="1"/>
</dbReference>
<dbReference type="RefSeq" id="WP_099343604.1">
    <property type="nucleotide sequence ID" value="NZ_CP032098.1"/>
</dbReference>
<dbReference type="GO" id="GO:0006446">
    <property type="term" value="P:regulation of translational initiation"/>
    <property type="evidence" value="ECO:0007669"/>
    <property type="project" value="TreeGrafter"/>
</dbReference>
<protein>
    <submittedName>
        <fullName evidence="4">Translation regulator, IMPACT family (UPF0029 domain)</fullName>
    </submittedName>
    <submittedName>
        <fullName evidence="5">YigZ family protein</fullName>
    </submittedName>
</protein>
<dbReference type="InterPro" id="IPR036956">
    <property type="entry name" value="Impact_N_sf"/>
</dbReference>
<dbReference type="SUPFAM" id="SSF54211">
    <property type="entry name" value="Ribosomal protein S5 domain 2-like"/>
    <property type="match status" value="1"/>
</dbReference>
<reference evidence="4 7" key="2">
    <citation type="submission" date="2018-08" db="EMBL/GenBank/DDBJ databases">
        <title>Complete genome of the Arcobacter molluscorum type strain LMG 25693.</title>
        <authorList>
            <person name="Miller W.G."/>
            <person name="Yee E."/>
            <person name="Bono J.L."/>
        </authorList>
    </citation>
    <scope>NUCLEOTIDE SEQUENCE [LARGE SCALE GENOMIC DNA]</scope>
    <source>
        <strain evidence="4 7">CECT 7696</strain>
    </source>
</reference>
<evidence type="ECO:0000259" key="3">
    <source>
        <dbReference type="Pfam" id="PF09186"/>
    </source>
</evidence>
<dbReference type="Pfam" id="PF01205">
    <property type="entry name" value="Impact_N"/>
    <property type="match status" value="1"/>
</dbReference>
<feature type="domain" description="UPF0029" evidence="3">
    <location>
        <begin position="135"/>
        <end position="180"/>
    </location>
</feature>
<dbReference type="NCBIfam" id="TIGR00257">
    <property type="entry name" value="IMPACT_YIGZ"/>
    <property type="match status" value="1"/>
</dbReference>
<accession>A0A2G1DEG9</accession>
<dbReference type="AlphaFoldDB" id="A0A2G1DEG9"/>
<dbReference type="InterPro" id="IPR035647">
    <property type="entry name" value="EFG_III/V"/>
</dbReference>
<dbReference type="Gene3D" id="3.30.70.240">
    <property type="match status" value="1"/>
</dbReference>
<name>A0A2G1DEG9_9BACT</name>
<dbReference type="InterPro" id="IPR001498">
    <property type="entry name" value="Impact_N"/>
</dbReference>
<dbReference type="InterPro" id="IPR015796">
    <property type="entry name" value="Impact_YigZ-like"/>
</dbReference>
<dbReference type="PANTHER" id="PTHR16301">
    <property type="entry name" value="IMPACT-RELATED"/>
    <property type="match status" value="1"/>
</dbReference>
<dbReference type="InterPro" id="IPR020568">
    <property type="entry name" value="Ribosomal_Su5_D2-typ_SF"/>
</dbReference>
<gene>
    <name evidence="4" type="ORF">AMOL_0165</name>
    <name evidence="5" type="ORF">CPU12_13310</name>
</gene>
<comment type="similarity">
    <text evidence="1">Belongs to the IMPACT family.</text>
</comment>
<dbReference type="KEGG" id="amol:AMOL_0165"/>
<dbReference type="EMBL" id="CP032098">
    <property type="protein sequence ID" value="AXX91201.1"/>
    <property type="molecule type" value="Genomic_DNA"/>
</dbReference>
<dbReference type="PANTHER" id="PTHR16301:SF20">
    <property type="entry name" value="IMPACT FAMILY MEMBER YIGZ"/>
    <property type="match status" value="1"/>
</dbReference>
<evidence type="ECO:0000313" key="4">
    <source>
        <dbReference type="EMBL" id="AXX91201.1"/>
    </source>
</evidence>
<dbReference type="Gene3D" id="3.30.230.30">
    <property type="entry name" value="Impact, N-terminal domain"/>
    <property type="match status" value="1"/>
</dbReference>
<dbReference type="GO" id="GO:0005737">
    <property type="term" value="C:cytoplasm"/>
    <property type="evidence" value="ECO:0007669"/>
    <property type="project" value="TreeGrafter"/>
</dbReference>
<evidence type="ECO:0000313" key="5">
    <source>
        <dbReference type="EMBL" id="PHO16895.1"/>
    </source>
</evidence>
<evidence type="ECO:0000313" key="7">
    <source>
        <dbReference type="Proteomes" id="UP000262712"/>
    </source>
</evidence>
<reference evidence="5 6" key="1">
    <citation type="submission" date="2017-09" db="EMBL/GenBank/DDBJ databases">
        <title>Arcobacter canalis sp. nov., a new species isolated from a water canal contaminated with urban sewage.</title>
        <authorList>
            <person name="Perez-Cataluna A."/>
            <person name="Salas-Masso N."/>
            <person name="Figueras M.J."/>
        </authorList>
    </citation>
    <scope>NUCLEOTIDE SEQUENCE [LARGE SCALE GENOMIC DNA]</scope>
    <source>
        <strain evidence="5 6">F98-3</strain>
    </source>
</reference>
<dbReference type="Proteomes" id="UP000262712">
    <property type="component" value="Chromosome"/>
</dbReference>
<evidence type="ECO:0000256" key="1">
    <source>
        <dbReference type="ARBA" id="ARBA00007665"/>
    </source>
</evidence>
<keyword evidence="6" id="KW-1185">Reference proteome</keyword>
<dbReference type="InterPro" id="IPR023582">
    <property type="entry name" value="Impact"/>
</dbReference>
<evidence type="ECO:0000313" key="6">
    <source>
        <dbReference type="Proteomes" id="UP000221222"/>
    </source>
</evidence>
<dbReference type="EMBL" id="NXFY01000030">
    <property type="protein sequence ID" value="PHO16895.1"/>
    <property type="molecule type" value="Genomic_DNA"/>
</dbReference>
<dbReference type="InterPro" id="IPR015269">
    <property type="entry name" value="UPF0029_Impact_C"/>
</dbReference>
<feature type="domain" description="Impact N-terminal" evidence="2">
    <location>
        <begin position="15"/>
        <end position="119"/>
    </location>
</feature>